<dbReference type="Proteomes" id="UP000199701">
    <property type="component" value="Unassembled WGS sequence"/>
</dbReference>
<dbReference type="PANTHER" id="PTHR41878">
    <property type="entry name" value="LEXA REPRESSOR-RELATED"/>
    <property type="match status" value="1"/>
</dbReference>
<reference evidence="2 3" key="1">
    <citation type="submission" date="2016-10" db="EMBL/GenBank/DDBJ databases">
        <authorList>
            <person name="de Groot N.N."/>
        </authorList>
    </citation>
    <scope>NUCLEOTIDE SEQUENCE [LARGE SCALE GENOMIC DNA]</scope>
    <source>
        <strain evidence="2 3">DSM 9179</strain>
    </source>
</reference>
<evidence type="ECO:0000313" key="2">
    <source>
        <dbReference type="EMBL" id="SEW08563.1"/>
    </source>
</evidence>
<dbReference type="EMBL" id="FOJI01000004">
    <property type="protein sequence ID" value="SEW08563.1"/>
    <property type="molecule type" value="Genomic_DNA"/>
</dbReference>
<dbReference type="Pfam" id="PF07929">
    <property type="entry name" value="PRiA4_ORF3"/>
    <property type="match status" value="1"/>
</dbReference>
<dbReference type="RefSeq" id="WP_242940983.1">
    <property type="nucleotide sequence ID" value="NZ_FOJI01000004.1"/>
</dbReference>
<organism evidence="2 3">
    <name type="scientific">[Clostridium] fimetarium</name>
    <dbReference type="NCBI Taxonomy" id="99656"/>
    <lineage>
        <taxon>Bacteria</taxon>
        <taxon>Bacillati</taxon>
        <taxon>Bacillota</taxon>
        <taxon>Clostridia</taxon>
        <taxon>Lachnospirales</taxon>
        <taxon>Lachnospiraceae</taxon>
    </lineage>
</organism>
<keyword evidence="3" id="KW-1185">Reference proteome</keyword>
<evidence type="ECO:0000313" key="3">
    <source>
        <dbReference type="Proteomes" id="UP000199701"/>
    </source>
</evidence>
<name>A0A1I0P321_9FIRM</name>
<protein>
    <submittedName>
        <fullName evidence="2">PRiA4b ORF-3-like protein</fullName>
    </submittedName>
</protein>
<dbReference type="STRING" id="99656.SAMN05421659_104115"/>
<dbReference type="SUPFAM" id="SSF159941">
    <property type="entry name" value="MM3350-like"/>
    <property type="match status" value="2"/>
</dbReference>
<dbReference type="InterPro" id="IPR012912">
    <property type="entry name" value="Plasmid_pRiA4b_Orf3-like"/>
</dbReference>
<dbReference type="Gene3D" id="3.10.290.30">
    <property type="entry name" value="MM3350-like"/>
    <property type="match status" value="1"/>
</dbReference>
<gene>
    <name evidence="2" type="ORF">SAMN05421659_104115</name>
</gene>
<proteinExistence type="predicted"/>
<sequence length="484" mass="56048">MKKQNTTFEFMQQVWSSYQKTNSLQETAKEMGMAYAKVRKILITLGKYETDFSIMVAKERQTGKSIKEIATELGMTTNRVNAYLPYEKTIYDAPEQTIDAKKSKDYRKRNKVAQEKFVKTRIIKAAKIAHQKETNVKMIMKEESKGITAVHLHLELKSEFLNDTQKRMLKRYGESSTGEFISRDILIPSDMPLHNLHYAIQRLFGWQNSHLRRFHLSDEVYQKVTSGTVKGWADLVGVLFQAPSEGEEDIFWDDDYRSGSIKAWLKKKYTGPYFYGGDMEDIEEAREDIKSLLNQYPMMDVREPFHAYYERTEGKGVDSYRILRKAPLIDLTLEEMNASIMIENGTENLLERLEIAKVLAVENEEVRENGVFPIARELIYNYDFGDNWEVSIIKRSDCNELLENGDISKEELEYAESTVINKHIPVCIYKDGVNVLDDVGGLGGFADFLERIYENEDKQEASEHRGWAQSLGWNARKVSNKMIL</sequence>
<dbReference type="InterPro" id="IPR024047">
    <property type="entry name" value="MM3350-like_sf"/>
</dbReference>
<dbReference type="AlphaFoldDB" id="A0A1I0P321"/>
<accession>A0A1I0P321</accession>
<feature type="domain" description="Plasmid pRiA4b Orf3-like" evidence="1">
    <location>
        <begin position="179"/>
        <end position="223"/>
    </location>
</feature>
<dbReference type="PANTHER" id="PTHR41878:SF1">
    <property type="entry name" value="TNPR PROTEIN"/>
    <property type="match status" value="1"/>
</dbReference>
<evidence type="ECO:0000259" key="1">
    <source>
        <dbReference type="Pfam" id="PF07929"/>
    </source>
</evidence>